<dbReference type="InterPro" id="IPR005135">
    <property type="entry name" value="Endo/exonuclease/phosphatase"/>
</dbReference>
<evidence type="ECO:0000313" key="3">
    <source>
        <dbReference type="Proteomes" id="UP000320475"/>
    </source>
</evidence>
<dbReference type="OrthoDB" id="276515at2759"/>
<dbReference type="SUPFAM" id="SSF56219">
    <property type="entry name" value="DNase I-like"/>
    <property type="match status" value="1"/>
</dbReference>
<dbReference type="PANTHER" id="PTHR12121:SF36">
    <property type="entry name" value="ENDONUCLEASE_EXONUCLEASE_PHOSPHATASE DOMAIN-CONTAINING PROTEIN"/>
    <property type="match status" value="1"/>
</dbReference>
<dbReference type="AlphaFoldDB" id="A0A507DH02"/>
<dbReference type="GO" id="GO:0000175">
    <property type="term" value="F:3'-5'-RNA exonuclease activity"/>
    <property type="evidence" value="ECO:0007669"/>
    <property type="project" value="TreeGrafter"/>
</dbReference>
<sequence>MLRIASYNTRYGNADDGENSWEFRRQLFYRSVVVLNPDILSLQELVEFQKHELLEGLKGQGLNYEYVGRARGHQPWDGEYSAIMFKPDIFRLLDSSTFWYSDTPDTPGNPTWDSALPRVCTWAVLKRLGSDTAPPIVIYNSHFDLSVISRSKSFPLLLSRIATNGHDQEPCLLITGDFNVESHAEFSPLTNAGFVDTYDMKNTNATPAERSTFHNFTGRQNPRQPKIDAIFIRPDKGLTVTDAGIDRYHEVGRYPSDHFAVYASLDV</sequence>
<dbReference type="Pfam" id="PF03372">
    <property type="entry name" value="Exo_endo_phos"/>
    <property type="match status" value="1"/>
</dbReference>
<dbReference type="InterPro" id="IPR050410">
    <property type="entry name" value="CCR4/nocturin_mRNA_transcr"/>
</dbReference>
<proteinExistence type="predicted"/>
<gene>
    <name evidence="2" type="ORF">SeLEV6574_g00768</name>
</gene>
<organism evidence="2 3">
    <name type="scientific">Synchytrium endobioticum</name>
    <dbReference type="NCBI Taxonomy" id="286115"/>
    <lineage>
        <taxon>Eukaryota</taxon>
        <taxon>Fungi</taxon>
        <taxon>Fungi incertae sedis</taxon>
        <taxon>Chytridiomycota</taxon>
        <taxon>Chytridiomycota incertae sedis</taxon>
        <taxon>Chytridiomycetes</taxon>
        <taxon>Synchytriales</taxon>
        <taxon>Synchytriaceae</taxon>
        <taxon>Synchytrium</taxon>
    </lineage>
</organism>
<evidence type="ECO:0000313" key="2">
    <source>
        <dbReference type="EMBL" id="TPX50681.1"/>
    </source>
</evidence>
<dbReference type="CDD" id="cd09083">
    <property type="entry name" value="EEP-1"/>
    <property type="match status" value="1"/>
</dbReference>
<name>A0A507DH02_9FUNG</name>
<dbReference type="Proteomes" id="UP000320475">
    <property type="component" value="Unassembled WGS sequence"/>
</dbReference>
<protein>
    <recommendedName>
        <fullName evidence="1">Endonuclease/exonuclease/phosphatase domain-containing protein</fullName>
    </recommendedName>
</protein>
<reference evidence="2 3" key="1">
    <citation type="journal article" date="2019" name="Sci. Rep.">
        <title>Comparative genomics of chytrid fungi reveal insights into the obligate biotrophic and pathogenic lifestyle of Synchytrium endobioticum.</title>
        <authorList>
            <person name="van de Vossenberg B.T.L.H."/>
            <person name="Warris S."/>
            <person name="Nguyen H.D.T."/>
            <person name="van Gent-Pelzer M.P.E."/>
            <person name="Joly D.L."/>
            <person name="van de Geest H.C."/>
            <person name="Bonants P.J.M."/>
            <person name="Smith D.S."/>
            <person name="Levesque C.A."/>
            <person name="van der Lee T.A.J."/>
        </authorList>
    </citation>
    <scope>NUCLEOTIDE SEQUENCE [LARGE SCALE GENOMIC DNA]</scope>
    <source>
        <strain evidence="2 3">LEV6574</strain>
    </source>
</reference>
<dbReference type="Gene3D" id="3.60.10.10">
    <property type="entry name" value="Endonuclease/exonuclease/phosphatase"/>
    <property type="match status" value="1"/>
</dbReference>
<dbReference type="InterPro" id="IPR036691">
    <property type="entry name" value="Endo/exonu/phosph_ase_sf"/>
</dbReference>
<evidence type="ECO:0000259" key="1">
    <source>
        <dbReference type="Pfam" id="PF03372"/>
    </source>
</evidence>
<feature type="domain" description="Endonuclease/exonuclease/phosphatase" evidence="1">
    <location>
        <begin position="5"/>
        <end position="258"/>
    </location>
</feature>
<dbReference type="PANTHER" id="PTHR12121">
    <property type="entry name" value="CARBON CATABOLITE REPRESSOR PROTEIN 4"/>
    <property type="match status" value="1"/>
</dbReference>
<dbReference type="EMBL" id="QEAM01000014">
    <property type="protein sequence ID" value="TPX50681.1"/>
    <property type="molecule type" value="Genomic_DNA"/>
</dbReference>
<accession>A0A507DH02</accession>
<comment type="caution">
    <text evidence="2">The sequence shown here is derived from an EMBL/GenBank/DDBJ whole genome shotgun (WGS) entry which is preliminary data.</text>
</comment>